<protein>
    <submittedName>
        <fullName evidence="2">Uncharacterized protein</fullName>
    </submittedName>
</protein>
<evidence type="ECO:0000313" key="3">
    <source>
        <dbReference type="Proteomes" id="UP000521872"/>
    </source>
</evidence>
<feature type="region of interest" description="Disordered" evidence="1">
    <location>
        <begin position="67"/>
        <end position="117"/>
    </location>
</feature>
<feature type="compositionally biased region" description="Low complexity" evidence="1">
    <location>
        <begin position="189"/>
        <end position="198"/>
    </location>
</feature>
<gene>
    <name evidence="2" type="ORF">D9613_006462</name>
</gene>
<evidence type="ECO:0000256" key="1">
    <source>
        <dbReference type="SAM" id="MobiDB-lite"/>
    </source>
</evidence>
<feature type="compositionally biased region" description="Low complexity" evidence="1">
    <location>
        <begin position="393"/>
        <end position="415"/>
    </location>
</feature>
<feature type="compositionally biased region" description="Polar residues" evidence="1">
    <location>
        <begin position="272"/>
        <end position="284"/>
    </location>
</feature>
<proteinExistence type="predicted"/>
<accession>A0A8H4QHC0</accession>
<feature type="compositionally biased region" description="Basic and acidic residues" evidence="1">
    <location>
        <begin position="433"/>
        <end position="451"/>
    </location>
</feature>
<feature type="compositionally biased region" description="Acidic residues" evidence="1">
    <location>
        <begin position="382"/>
        <end position="392"/>
    </location>
</feature>
<keyword evidence="3" id="KW-1185">Reference proteome</keyword>
<feature type="compositionally biased region" description="Low complexity" evidence="1">
    <location>
        <begin position="67"/>
        <end position="90"/>
    </location>
</feature>
<comment type="caution">
    <text evidence="2">The sequence shown here is derived from an EMBL/GenBank/DDBJ whole genome shotgun (WGS) entry which is preliminary data.</text>
</comment>
<feature type="compositionally biased region" description="Polar residues" evidence="1">
    <location>
        <begin position="305"/>
        <end position="315"/>
    </location>
</feature>
<feature type="compositionally biased region" description="Polar residues" evidence="1">
    <location>
        <begin position="106"/>
        <end position="117"/>
    </location>
</feature>
<name>A0A8H4QHC0_9AGAR</name>
<organism evidence="2 3">
    <name type="scientific">Agrocybe pediades</name>
    <dbReference type="NCBI Taxonomy" id="84607"/>
    <lineage>
        <taxon>Eukaryota</taxon>
        <taxon>Fungi</taxon>
        <taxon>Dikarya</taxon>
        <taxon>Basidiomycota</taxon>
        <taxon>Agaricomycotina</taxon>
        <taxon>Agaricomycetes</taxon>
        <taxon>Agaricomycetidae</taxon>
        <taxon>Agaricales</taxon>
        <taxon>Agaricineae</taxon>
        <taxon>Strophariaceae</taxon>
        <taxon>Agrocybe</taxon>
    </lineage>
</organism>
<feature type="compositionally biased region" description="Low complexity" evidence="1">
    <location>
        <begin position="206"/>
        <end position="234"/>
    </location>
</feature>
<reference evidence="2 3" key="1">
    <citation type="submission" date="2019-12" db="EMBL/GenBank/DDBJ databases">
        <authorList>
            <person name="Floudas D."/>
            <person name="Bentzer J."/>
            <person name="Ahren D."/>
            <person name="Johansson T."/>
            <person name="Persson P."/>
            <person name="Tunlid A."/>
        </authorList>
    </citation>
    <scope>NUCLEOTIDE SEQUENCE [LARGE SCALE GENOMIC DNA]</scope>
    <source>
        <strain evidence="2 3">CBS 102.39</strain>
    </source>
</reference>
<feature type="compositionally biased region" description="Basic and acidic residues" evidence="1">
    <location>
        <begin position="316"/>
        <end position="329"/>
    </location>
</feature>
<dbReference type="Proteomes" id="UP000521872">
    <property type="component" value="Unassembled WGS sequence"/>
</dbReference>
<feature type="region of interest" description="Disordered" evidence="1">
    <location>
        <begin position="132"/>
        <end position="495"/>
    </location>
</feature>
<sequence>MTCLDVYENHVDDGTRGKTAKCEPYHHIPFIIHFCEMGSAQSYISSEAAITALVVAGAVGLGYKQITSSSGTPASPTPAGTPAEGSGSTSKKGKKKQKKSAAAGDTSETLTASQSQSVPLARVVAFPEVIPGQFDESPIPNSTDGFSTPEPGTSSKSKKPKKKSKGKQAAAVADAGVSQVTPAVPQEQASDSSATLSKSKAKKRQSAAQQQQQTQKGSVPSASSSQLSRPLQQSTASLDTDGSWTRVGSHRHATDADSSAPSGEVDPATSDAGITTSVTGNSSPVRERREESTGTEGEGDDNDSFLLSVNTGSHRSSGDNRRTLAEKLLPKPRKTGVDDMLETSDFPTIARVMRVKPRPDEKPASGFSWGDYEDVRVVTDGGENDADGEDDGWGVVTSKRSKRTTSSSATPSSSTHAQKAPETTTKKQRQNAQRREQEKATKAAAELERQAKLAKHKRELEKAKMLEQYSTKSGGKAPSGGMKATLDERGKLVWE</sequence>
<dbReference type="EMBL" id="JAACJL010000058">
    <property type="protein sequence ID" value="KAF4610771.1"/>
    <property type="molecule type" value="Genomic_DNA"/>
</dbReference>
<feature type="compositionally biased region" description="Basic and acidic residues" evidence="1">
    <location>
        <begin position="485"/>
        <end position="495"/>
    </location>
</feature>
<feature type="compositionally biased region" description="Basic residues" evidence="1">
    <location>
        <begin position="156"/>
        <end position="166"/>
    </location>
</feature>
<dbReference type="AlphaFoldDB" id="A0A8H4QHC0"/>
<evidence type="ECO:0000313" key="2">
    <source>
        <dbReference type="EMBL" id="KAF4610771.1"/>
    </source>
</evidence>